<evidence type="ECO:0000313" key="2">
    <source>
        <dbReference type="EMBL" id="KAG2491846.1"/>
    </source>
</evidence>
<dbReference type="AlphaFoldDB" id="A0A836BWM0"/>
<dbReference type="OrthoDB" id="418905at2759"/>
<gene>
    <name evidence="2" type="ORF">HYH03_009802</name>
</gene>
<sequence length="365" mass="40464">MHLRLTLLIALLLLSGASSSPHHMFPLRLIKERARSSNNTAKCFQLLGASQSGLGSMLNNWFMRIGLLRLEAPDAEIYLDWSHTHYTCQEEDDLSRDPIQDFFQPTLFPPWLKSAAGAGDLAAKGCIGIDHHDAAHTNRAYNKPLCKYAANATSTERGPRWLAVKRALLQAVCPAVVGLWRSLHPSLQAEADAVIESLPEEPFVALHVRGGDKIKEYDGRGQRLETDHSLLGGMVALATRHPSARGRTCVVMGDDPVLAELVIAHASKILRCKSFHLRLPPRKKKTAEPVGHVQADFNAAPVEQRCNATRSFITDLNIMAAAPYFVGNTVSNVVSMAFWLRGCVHHHDLDTLFDGDGYTDWWLWL</sequence>
<organism evidence="2 3">
    <name type="scientific">Edaphochlamys debaryana</name>
    <dbReference type="NCBI Taxonomy" id="47281"/>
    <lineage>
        <taxon>Eukaryota</taxon>
        <taxon>Viridiplantae</taxon>
        <taxon>Chlorophyta</taxon>
        <taxon>core chlorophytes</taxon>
        <taxon>Chlorophyceae</taxon>
        <taxon>CS clade</taxon>
        <taxon>Chlamydomonadales</taxon>
        <taxon>Chlamydomonadales incertae sedis</taxon>
        <taxon>Edaphochlamys</taxon>
    </lineage>
</organism>
<evidence type="ECO:0000313" key="3">
    <source>
        <dbReference type="Proteomes" id="UP000612055"/>
    </source>
</evidence>
<evidence type="ECO:0000256" key="1">
    <source>
        <dbReference type="SAM" id="SignalP"/>
    </source>
</evidence>
<keyword evidence="1" id="KW-0732">Signal</keyword>
<feature type="chain" id="PRO_5032415349" evidence="1">
    <location>
        <begin position="20"/>
        <end position="365"/>
    </location>
</feature>
<proteinExistence type="predicted"/>
<accession>A0A836BWM0</accession>
<dbReference type="Proteomes" id="UP000612055">
    <property type="component" value="Unassembled WGS sequence"/>
</dbReference>
<dbReference type="EMBL" id="JAEHOE010000049">
    <property type="protein sequence ID" value="KAG2491846.1"/>
    <property type="molecule type" value="Genomic_DNA"/>
</dbReference>
<keyword evidence="3" id="KW-1185">Reference proteome</keyword>
<comment type="caution">
    <text evidence="2">The sequence shown here is derived from an EMBL/GenBank/DDBJ whole genome shotgun (WGS) entry which is preliminary data.</text>
</comment>
<feature type="signal peptide" evidence="1">
    <location>
        <begin position="1"/>
        <end position="19"/>
    </location>
</feature>
<reference evidence="2" key="1">
    <citation type="journal article" date="2020" name="bioRxiv">
        <title>Comparative genomics of Chlamydomonas.</title>
        <authorList>
            <person name="Craig R.J."/>
            <person name="Hasan A.R."/>
            <person name="Ness R.W."/>
            <person name="Keightley P.D."/>
        </authorList>
    </citation>
    <scope>NUCLEOTIDE SEQUENCE</scope>
    <source>
        <strain evidence="2">CCAP 11/70</strain>
    </source>
</reference>
<dbReference type="Gene3D" id="3.40.50.11350">
    <property type="match status" value="1"/>
</dbReference>
<protein>
    <submittedName>
        <fullName evidence="2">Uncharacterized protein</fullName>
    </submittedName>
</protein>
<name>A0A836BWM0_9CHLO</name>